<sequence>IIPTIKEIIYNLANKATSNNDLFSDKDTVFELKAEEIQLIDLDNDEIISNITKKRTLIKNLQ</sequence>
<dbReference type="EMBL" id="CAJVPW010051183">
    <property type="protein sequence ID" value="CAG8766046.1"/>
    <property type="molecule type" value="Genomic_DNA"/>
</dbReference>
<evidence type="ECO:0000313" key="2">
    <source>
        <dbReference type="Proteomes" id="UP000789366"/>
    </source>
</evidence>
<comment type="caution">
    <text evidence="1">The sequence shown here is derived from an EMBL/GenBank/DDBJ whole genome shotgun (WGS) entry which is preliminary data.</text>
</comment>
<reference evidence="1" key="1">
    <citation type="submission" date="2021-06" db="EMBL/GenBank/DDBJ databases">
        <authorList>
            <person name="Kallberg Y."/>
            <person name="Tangrot J."/>
            <person name="Rosling A."/>
        </authorList>
    </citation>
    <scope>NUCLEOTIDE SEQUENCE</scope>
    <source>
        <strain evidence="1">28 12/20/2015</strain>
    </source>
</reference>
<feature type="non-terminal residue" evidence="1">
    <location>
        <position position="1"/>
    </location>
</feature>
<protein>
    <submittedName>
        <fullName evidence="1">664_t:CDS:1</fullName>
    </submittedName>
</protein>
<accession>A0ACA9QVF6</accession>
<evidence type="ECO:0000313" key="1">
    <source>
        <dbReference type="EMBL" id="CAG8766046.1"/>
    </source>
</evidence>
<gene>
    <name evidence="1" type="ORF">SPELUC_LOCUS15459</name>
</gene>
<keyword evidence="2" id="KW-1185">Reference proteome</keyword>
<dbReference type="Proteomes" id="UP000789366">
    <property type="component" value="Unassembled WGS sequence"/>
</dbReference>
<proteinExistence type="predicted"/>
<feature type="non-terminal residue" evidence="1">
    <location>
        <position position="62"/>
    </location>
</feature>
<name>A0ACA9QVF6_9GLOM</name>
<organism evidence="1 2">
    <name type="scientific">Cetraspora pellucida</name>
    <dbReference type="NCBI Taxonomy" id="1433469"/>
    <lineage>
        <taxon>Eukaryota</taxon>
        <taxon>Fungi</taxon>
        <taxon>Fungi incertae sedis</taxon>
        <taxon>Mucoromycota</taxon>
        <taxon>Glomeromycotina</taxon>
        <taxon>Glomeromycetes</taxon>
        <taxon>Diversisporales</taxon>
        <taxon>Gigasporaceae</taxon>
        <taxon>Cetraspora</taxon>
    </lineage>
</organism>